<feature type="region of interest" description="Disordered" evidence="1">
    <location>
        <begin position="149"/>
        <end position="169"/>
    </location>
</feature>
<keyword evidence="4" id="KW-1185">Reference proteome</keyword>
<comment type="caution">
    <text evidence="3">The sequence shown here is derived from an EMBL/GenBank/DDBJ whole genome shotgun (WGS) entry which is preliminary data.</text>
</comment>
<evidence type="ECO:0000256" key="1">
    <source>
        <dbReference type="SAM" id="MobiDB-lite"/>
    </source>
</evidence>
<protein>
    <submittedName>
        <fullName evidence="3">Uncharacterized protein</fullName>
    </submittedName>
</protein>
<proteinExistence type="predicted"/>
<evidence type="ECO:0000256" key="2">
    <source>
        <dbReference type="SAM" id="Phobius"/>
    </source>
</evidence>
<feature type="transmembrane region" description="Helical" evidence="2">
    <location>
        <begin position="75"/>
        <end position="103"/>
    </location>
</feature>
<name>A0ABW1D103_9ACTN</name>
<gene>
    <name evidence="3" type="ORF">ACFPZ3_41400</name>
</gene>
<dbReference type="Proteomes" id="UP001596058">
    <property type="component" value="Unassembled WGS sequence"/>
</dbReference>
<keyword evidence="2" id="KW-1133">Transmembrane helix</keyword>
<keyword evidence="2" id="KW-0472">Membrane</keyword>
<feature type="transmembrane region" description="Helical" evidence="2">
    <location>
        <begin position="123"/>
        <end position="145"/>
    </location>
</feature>
<keyword evidence="2" id="KW-0812">Transmembrane</keyword>
<feature type="compositionally biased region" description="Basic residues" evidence="1">
    <location>
        <begin position="150"/>
        <end position="169"/>
    </location>
</feature>
<sequence length="169" mass="17967">MRSTTRSGEVTVRAGAPILAARVQPGRDAVEVLVALEQLAGVHQGLAGGQGAMRSNGIEFAVLALRRRQTFITPWIRLVVGVHFWPLAVVLGNSWLFVLSALLTATAVVTVLMHRQTGLPPSAITGAGAGACLLGTAAWDAFTLIDRGPGKRVPKSRKTRQRTSTRHTT</sequence>
<dbReference type="RefSeq" id="WP_379519839.1">
    <property type="nucleotide sequence ID" value="NZ_JBHSPA010000054.1"/>
</dbReference>
<evidence type="ECO:0000313" key="4">
    <source>
        <dbReference type="Proteomes" id="UP001596058"/>
    </source>
</evidence>
<accession>A0ABW1D103</accession>
<reference evidence="4" key="1">
    <citation type="journal article" date="2019" name="Int. J. Syst. Evol. Microbiol.">
        <title>The Global Catalogue of Microorganisms (GCM) 10K type strain sequencing project: providing services to taxonomists for standard genome sequencing and annotation.</title>
        <authorList>
            <consortium name="The Broad Institute Genomics Platform"/>
            <consortium name="The Broad Institute Genome Sequencing Center for Infectious Disease"/>
            <person name="Wu L."/>
            <person name="Ma J."/>
        </authorList>
    </citation>
    <scope>NUCLEOTIDE SEQUENCE [LARGE SCALE GENOMIC DNA]</scope>
    <source>
        <strain evidence="4">CCUG 53903</strain>
    </source>
</reference>
<organism evidence="3 4">
    <name type="scientific">Nonomuraea insulae</name>
    <dbReference type="NCBI Taxonomy" id="1616787"/>
    <lineage>
        <taxon>Bacteria</taxon>
        <taxon>Bacillati</taxon>
        <taxon>Actinomycetota</taxon>
        <taxon>Actinomycetes</taxon>
        <taxon>Streptosporangiales</taxon>
        <taxon>Streptosporangiaceae</taxon>
        <taxon>Nonomuraea</taxon>
    </lineage>
</organism>
<evidence type="ECO:0000313" key="3">
    <source>
        <dbReference type="EMBL" id="MFC5830351.1"/>
    </source>
</evidence>
<dbReference type="EMBL" id="JBHSPA010000054">
    <property type="protein sequence ID" value="MFC5830351.1"/>
    <property type="molecule type" value="Genomic_DNA"/>
</dbReference>